<accession>A0ACC1SBS7</accession>
<keyword evidence="2" id="KW-1185">Reference proteome</keyword>
<gene>
    <name evidence="1" type="ORF">NM208_g6737</name>
</gene>
<evidence type="ECO:0000313" key="1">
    <source>
        <dbReference type="EMBL" id="KAJ3536386.1"/>
    </source>
</evidence>
<sequence length="393" mass="43346">MRPIAPHHQPSNPVSLHELRIIPPRVKRASRRWERTGKPKSRAGCLTCKTRRVKCDEAKPTCVRCAKANFECDGYDSEPGSKSPTSNDANSHGTSRLVAGQPVLLPKADASPTTPPLDTSPASSAYSDTHASLHLMGSLASTSNSVTYFDAFRNQLSQSNDGFYYSGFFARIIMEESLLDECIRQSVLAIGALTHAAMLAAQEPYQSNNTRTMTSTPPRFADEHHQASLRYYAHALTRFRDRMQTDHQVSHRWILIMTLLLVVYEILQSDFETADRLLDCGARVLQDSLKSYQNMPTSQLQAFASGGTPSHAQTLPCFAMADEYCSRLSLKWASVILIKNDSLLQFLDLGVDSSTSSATSWSEFNVFADKYLGQYCTMSIGGSEILTGSHASG</sequence>
<organism evidence="1 2">
    <name type="scientific">Fusarium decemcellulare</name>
    <dbReference type="NCBI Taxonomy" id="57161"/>
    <lineage>
        <taxon>Eukaryota</taxon>
        <taxon>Fungi</taxon>
        <taxon>Dikarya</taxon>
        <taxon>Ascomycota</taxon>
        <taxon>Pezizomycotina</taxon>
        <taxon>Sordariomycetes</taxon>
        <taxon>Hypocreomycetidae</taxon>
        <taxon>Hypocreales</taxon>
        <taxon>Nectriaceae</taxon>
        <taxon>Fusarium</taxon>
        <taxon>Fusarium decemcellulare species complex</taxon>
    </lineage>
</organism>
<dbReference type="Proteomes" id="UP001148629">
    <property type="component" value="Unassembled WGS sequence"/>
</dbReference>
<reference evidence="1" key="1">
    <citation type="submission" date="2022-08" db="EMBL/GenBank/DDBJ databases">
        <title>Genome Sequence of Fusarium decemcellulare.</title>
        <authorList>
            <person name="Buettner E."/>
        </authorList>
    </citation>
    <scope>NUCLEOTIDE SEQUENCE</scope>
    <source>
        <strain evidence="1">Babe19</strain>
    </source>
</reference>
<dbReference type="EMBL" id="JANRMS010000646">
    <property type="protein sequence ID" value="KAJ3536386.1"/>
    <property type="molecule type" value="Genomic_DNA"/>
</dbReference>
<protein>
    <submittedName>
        <fullName evidence="1">Uncharacterized protein</fullName>
    </submittedName>
</protein>
<name>A0ACC1SBS7_9HYPO</name>
<proteinExistence type="predicted"/>
<comment type="caution">
    <text evidence="1">The sequence shown here is derived from an EMBL/GenBank/DDBJ whole genome shotgun (WGS) entry which is preliminary data.</text>
</comment>
<evidence type="ECO:0000313" key="2">
    <source>
        <dbReference type="Proteomes" id="UP001148629"/>
    </source>
</evidence>